<dbReference type="RefSeq" id="WP_072486941.1">
    <property type="nucleotide sequence ID" value="NZ_CP108276.1"/>
</dbReference>
<evidence type="ECO:0000313" key="2">
    <source>
        <dbReference type="Proteomes" id="UP000181909"/>
    </source>
</evidence>
<dbReference type="InterPro" id="IPR000944">
    <property type="entry name" value="Tscrpt_reg_Rrf2"/>
</dbReference>
<dbReference type="OrthoDB" id="9808360at2"/>
<dbReference type="NCBIfam" id="TIGR00738">
    <property type="entry name" value="rrf2_super"/>
    <property type="match status" value="1"/>
</dbReference>
<accession>A0A1K2DBT9</accession>
<dbReference type="InterPro" id="IPR036388">
    <property type="entry name" value="WH-like_DNA-bd_sf"/>
</dbReference>
<reference evidence="1 2" key="1">
    <citation type="submission" date="2016-11" db="EMBL/GenBank/DDBJ databases">
        <authorList>
            <person name="Jaros S."/>
            <person name="Januszkiewicz K."/>
            <person name="Wedrychowicz H."/>
        </authorList>
    </citation>
    <scope>NUCLEOTIDE SEQUENCE [LARGE SCALE GENOMIC DNA]</scope>
    <source>
        <strain evidence="1 2">OK807</strain>
    </source>
</reference>
<evidence type="ECO:0000313" key="1">
    <source>
        <dbReference type="EMBL" id="SFY20021.1"/>
    </source>
</evidence>
<name>A0A1K2DBT9_STRAR</name>
<dbReference type="GO" id="GO:0003700">
    <property type="term" value="F:DNA-binding transcription factor activity"/>
    <property type="evidence" value="ECO:0007669"/>
    <property type="project" value="TreeGrafter"/>
</dbReference>
<dbReference type="PANTHER" id="PTHR33221">
    <property type="entry name" value="WINGED HELIX-TURN-HELIX TRANSCRIPTIONAL REGULATOR, RRF2 FAMILY"/>
    <property type="match status" value="1"/>
</dbReference>
<dbReference type="PROSITE" id="PS01332">
    <property type="entry name" value="HTH_RRF2_1"/>
    <property type="match status" value="1"/>
</dbReference>
<gene>
    <name evidence="1" type="ORF">SAMN02787144_101371</name>
</gene>
<dbReference type="SUPFAM" id="SSF46785">
    <property type="entry name" value="Winged helix' DNA-binding domain"/>
    <property type="match status" value="1"/>
</dbReference>
<dbReference type="InterPro" id="IPR030489">
    <property type="entry name" value="TR_Rrf2-type_CS"/>
</dbReference>
<dbReference type="PROSITE" id="PS51197">
    <property type="entry name" value="HTH_RRF2_2"/>
    <property type="match status" value="1"/>
</dbReference>
<dbReference type="GO" id="GO:0005829">
    <property type="term" value="C:cytosol"/>
    <property type="evidence" value="ECO:0007669"/>
    <property type="project" value="TreeGrafter"/>
</dbReference>
<protein>
    <submittedName>
        <fullName evidence="1">Transcriptional regulator, BadM/Rrf2 family</fullName>
    </submittedName>
</protein>
<sequence>MKLSNGVEWALHCCVTLGQSQNPVSAARLAKLHGIPPAYLAKHLQALSQAGILHSTPGPVGGYALTRPPARISALDVVRAIDGPEPTFRCTEIRKRGPLALPPEECMNACAVSRAMATADAAWRAALEGVTIADLTQDIDADSSGTAMSGVREWLAGAG</sequence>
<dbReference type="AlphaFoldDB" id="A0A1K2DBT9"/>
<dbReference type="InterPro" id="IPR036390">
    <property type="entry name" value="WH_DNA-bd_sf"/>
</dbReference>
<dbReference type="STRING" id="1893.SAMN02787144_101371"/>
<proteinExistence type="predicted"/>
<dbReference type="PANTHER" id="PTHR33221:SF13">
    <property type="entry name" value="TRANSCRIPTIONAL REGULATOR-RELATED"/>
    <property type="match status" value="1"/>
</dbReference>
<dbReference type="Pfam" id="PF02082">
    <property type="entry name" value="Rrf2"/>
    <property type="match status" value="1"/>
</dbReference>
<dbReference type="EMBL" id="FPJO01000013">
    <property type="protein sequence ID" value="SFY20021.1"/>
    <property type="molecule type" value="Genomic_DNA"/>
</dbReference>
<dbReference type="Gene3D" id="1.10.10.10">
    <property type="entry name" value="Winged helix-like DNA-binding domain superfamily/Winged helix DNA-binding domain"/>
    <property type="match status" value="1"/>
</dbReference>
<dbReference type="Proteomes" id="UP000181909">
    <property type="component" value="Unassembled WGS sequence"/>
</dbReference>
<organism evidence="1 2">
    <name type="scientific">Streptomyces atratus</name>
    <dbReference type="NCBI Taxonomy" id="1893"/>
    <lineage>
        <taxon>Bacteria</taxon>
        <taxon>Bacillati</taxon>
        <taxon>Actinomycetota</taxon>
        <taxon>Actinomycetes</taxon>
        <taxon>Kitasatosporales</taxon>
        <taxon>Streptomycetaceae</taxon>
        <taxon>Streptomyces</taxon>
    </lineage>
</organism>